<keyword evidence="1" id="KW-0472">Membrane</keyword>
<organism evidence="3 6">
    <name type="scientific">Pediococcus damnosus</name>
    <dbReference type="NCBI Taxonomy" id="51663"/>
    <lineage>
        <taxon>Bacteria</taxon>
        <taxon>Bacillati</taxon>
        <taxon>Bacillota</taxon>
        <taxon>Bacilli</taxon>
        <taxon>Lactobacillales</taxon>
        <taxon>Lactobacillaceae</taxon>
        <taxon>Pediococcus</taxon>
    </lineage>
</organism>
<proteinExistence type="predicted"/>
<dbReference type="Pfam" id="PF14501">
    <property type="entry name" value="HATPase_c_5"/>
    <property type="match status" value="1"/>
</dbReference>
<reference evidence="5 6" key="1">
    <citation type="journal article" date="2016" name="PLoS ONE">
        <title>The Identification of Novel Diagnostic Marker Genes for the Detection of Beer Spoiling Pediococcus damnosus Strains Using the BlAst Diagnostic Gene findEr.</title>
        <authorList>
            <person name="Behr J."/>
            <person name="Geissler A.J."/>
            <person name="Schmid J."/>
            <person name="Zehe A."/>
            <person name="Vogel R.F."/>
        </authorList>
    </citation>
    <scope>NUCLEOTIDE SEQUENCE [LARGE SCALE GENOMIC DNA]</scope>
    <source>
        <strain evidence="3 6">TMW 2.1533</strain>
        <strain evidence="4 5">TMW 2.1535</strain>
    </source>
</reference>
<dbReference type="PANTHER" id="PTHR40448">
    <property type="entry name" value="TWO-COMPONENT SENSOR HISTIDINE KINASE"/>
    <property type="match status" value="1"/>
</dbReference>
<dbReference type="KEGG" id="pdm:ADU72_1218"/>
<feature type="transmembrane region" description="Helical" evidence="1">
    <location>
        <begin position="6"/>
        <end position="24"/>
    </location>
</feature>
<evidence type="ECO:0000313" key="3">
    <source>
        <dbReference type="EMBL" id="AMV62961.1"/>
    </source>
</evidence>
<dbReference type="Proteomes" id="UP000076244">
    <property type="component" value="Chromosome"/>
</dbReference>
<evidence type="ECO:0000313" key="5">
    <source>
        <dbReference type="Proteomes" id="UP000076244"/>
    </source>
</evidence>
<dbReference type="Gene3D" id="3.30.565.10">
    <property type="entry name" value="Histidine kinase-like ATPase, C-terminal domain"/>
    <property type="match status" value="1"/>
</dbReference>
<dbReference type="EMBL" id="CP012288">
    <property type="protein sequence ID" value="AMV67151.1"/>
    <property type="molecule type" value="Genomic_DNA"/>
</dbReference>
<dbReference type="SUPFAM" id="SSF55874">
    <property type="entry name" value="ATPase domain of HSP90 chaperone/DNA topoisomerase II/histidine kinase"/>
    <property type="match status" value="1"/>
</dbReference>
<dbReference type="AlphaFoldDB" id="A0A0R2HL80"/>
<keyword evidence="1" id="KW-1133">Transmembrane helix</keyword>
<accession>A0A0R2HL80</accession>
<dbReference type="EMBL" id="CP012275">
    <property type="protein sequence ID" value="AMV62961.1"/>
    <property type="molecule type" value="Genomic_DNA"/>
</dbReference>
<keyword evidence="5" id="KW-1185">Reference proteome</keyword>
<sequence>MVEFGIGEYLVENFALIFIVLSTNTYLRHDFGLKVVALNFGISIFCAILSMILEDTAHLPLVLGAIIIEIVRQRKLKINPKYVNMMLISVIIQIILISISGYISTTILMWANHFHSIKALSHVGGILVFQDITIDLFFTILLFIWFYRHRVWWRHSMNQIEDLGLSTRIFWMLVMIYGSIQTILIISDIQDITATIQAASIVIFMLIIILMSWQMQFFIKTYAAQQNIKDEGIRNQQLHDYLASIEQQYTELRQFKHDYQNIMLSMTELVKHDDQTELQEYLNELKNKKHLNESLSKVSISELDHLKNETLRGLIIQKFFEARKQKVELDLEIEQDDLLIEKQLVDIVRIMGVLLDNAIEKAEEMPDHKVSCALIKTDDTVEISVENSVTLPFNLQKIFERGYSSKGSNRGLGLANVKELVNQNTNFYLDTQLIQQKLRITLIITGEK</sequence>
<feature type="transmembrane region" description="Helical" evidence="1">
    <location>
        <begin position="57"/>
        <end position="73"/>
    </location>
</feature>
<evidence type="ECO:0000256" key="1">
    <source>
        <dbReference type="SAM" id="Phobius"/>
    </source>
</evidence>
<feature type="transmembrane region" description="Helical" evidence="1">
    <location>
        <begin position="31"/>
        <end position="51"/>
    </location>
</feature>
<feature type="transmembrane region" description="Helical" evidence="1">
    <location>
        <begin position="192"/>
        <end position="213"/>
    </location>
</feature>
<feature type="transmembrane region" description="Helical" evidence="1">
    <location>
        <begin position="123"/>
        <end position="147"/>
    </location>
</feature>
<protein>
    <submittedName>
        <fullName evidence="3">Three-component quorum-sensing regulatory system, sensor histidine kinase</fullName>
    </submittedName>
</protein>
<name>A0A0R2HL80_9LACO</name>
<feature type="domain" description="Sensor histidine kinase NatK-like C-terminal" evidence="2">
    <location>
        <begin position="344"/>
        <end position="442"/>
    </location>
</feature>
<keyword evidence="1" id="KW-0812">Transmembrane</keyword>
<feature type="transmembrane region" description="Helical" evidence="1">
    <location>
        <begin position="85"/>
        <end position="111"/>
    </location>
</feature>
<dbReference type="PANTHER" id="PTHR40448:SF1">
    <property type="entry name" value="TWO-COMPONENT SENSOR HISTIDINE KINASE"/>
    <property type="match status" value="1"/>
</dbReference>
<dbReference type="OrthoDB" id="1652078at2"/>
<gene>
    <name evidence="3" type="ORF">ADU70_1477</name>
    <name evidence="4" type="ORF">ADU72_1218</name>
</gene>
<evidence type="ECO:0000259" key="2">
    <source>
        <dbReference type="Pfam" id="PF14501"/>
    </source>
</evidence>
<dbReference type="InterPro" id="IPR032834">
    <property type="entry name" value="NatK-like_C"/>
</dbReference>
<evidence type="ECO:0000313" key="4">
    <source>
        <dbReference type="EMBL" id="AMV67151.1"/>
    </source>
</evidence>
<evidence type="ECO:0000313" key="6">
    <source>
        <dbReference type="Proteomes" id="UP000076405"/>
    </source>
</evidence>
<dbReference type="InterPro" id="IPR036890">
    <property type="entry name" value="HATPase_C_sf"/>
</dbReference>
<dbReference type="RefSeq" id="WP_056986026.1">
    <property type="nucleotide sequence ID" value="NZ_BAAAXI010000163.1"/>
</dbReference>
<dbReference type="GO" id="GO:0042802">
    <property type="term" value="F:identical protein binding"/>
    <property type="evidence" value="ECO:0007669"/>
    <property type="project" value="TreeGrafter"/>
</dbReference>
<dbReference type="Proteomes" id="UP000076405">
    <property type="component" value="Chromosome"/>
</dbReference>
<feature type="transmembrane region" description="Helical" evidence="1">
    <location>
        <begin position="168"/>
        <end position="186"/>
    </location>
</feature>